<feature type="region of interest" description="Disordered" evidence="2">
    <location>
        <begin position="119"/>
        <end position="186"/>
    </location>
</feature>
<dbReference type="PANTHER" id="PTHR39160">
    <property type="entry name" value="CELL WALL-BINDING PROTEIN YOCH"/>
    <property type="match status" value="1"/>
</dbReference>
<feature type="chain" id="PRO_5011659028" evidence="3">
    <location>
        <begin position="24"/>
        <end position="278"/>
    </location>
</feature>
<dbReference type="Proteomes" id="UP000198565">
    <property type="component" value="Unassembled WGS sequence"/>
</dbReference>
<dbReference type="InterPro" id="IPR018392">
    <property type="entry name" value="LysM"/>
</dbReference>
<dbReference type="Pfam" id="PF06725">
    <property type="entry name" value="3D"/>
    <property type="match status" value="1"/>
</dbReference>
<feature type="domain" description="LysM" evidence="4">
    <location>
        <begin position="71"/>
        <end position="114"/>
    </location>
</feature>
<dbReference type="PROSITE" id="PS51782">
    <property type="entry name" value="LYSM"/>
    <property type="match status" value="2"/>
</dbReference>
<dbReference type="CDD" id="cd00118">
    <property type="entry name" value="LysM"/>
    <property type="match status" value="2"/>
</dbReference>
<sequence length="278" mass="30605">MRKFLVSMGFLTSSFFFVLPISAAEHEVEKGDSLWELAQEHNTTVAEIKETNGLESDLILPKQILEIDREIDYVVERGDSLSEIAKEYDVTVSDLKEWNNLETDLIIIDEELTIKEVDKEKSEASQEETQEANTQVETKETKETNNTEETQEVANTEETPEASEPKVEKQSNTSSEESSEQSGETIEVSATAYTAKCDGCSGVTATGIDLLENPNMKVIAVDPSVIPLGTRVHVEGYGEAIAGDTGGAIKGNKIDVHVPNKDEAYDWGVRTVDVTILD</sequence>
<dbReference type="EMBL" id="FOTR01000009">
    <property type="protein sequence ID" value="SFM19086.1"/>
    <property type="molecule type" value="Genomic_DNA"/>
</dbReference>
<evidence type="ECO:0000313" key="6">
    <source>
        <dbReference type="Proteomes" id="UP000198565"/>
    </source>
</evidence>
<organism evidence="5 6">
    <name type="scientific">Gracilibacillus orientalis</name>
    <dbReference type="NCBI Taxonomy" id="334253"/>
    <lineage>
        <taxon>Bacteria</taxon>
        <taxon>Bacillati</taxon>
        <taxon>Bacillota</taxon>
        <taxon>Bacilli</taxon>
        <taxon>Bacillales</taxon>
        <taxon>Bacillaceae</taxon>
        <taxon>Gracilibacillus</taxon>
    </lineage>
</organism>
<evidence type="ECO:0000259" key="4">
    <source>
        <dbReference type="PROSITE" id="PS51782"/>
    </source>
</evidence>
<evidence type="ECO:0000313" key="5">
    <source>
        <dbReference type="EMBL" id="SFM19086.1"/>
    </source>
</evidence>
<dbReference type="InterPro" id="IPR036908">
    <property type="entry name" value="RlpA-like_sf"/>
</dbReference>
<feature type="domain" description="LysM" evidence="4">
    <location>
        <begin position="24"/>
        <end position="67"/>
    </location>
</feature>
<dbReference type="CDD" id="cd22786">
    <property type="entry name" value="DPBB_YuiC-like"/>
    <property type="match status" value="1"/>
</dbReference>
<dbReference type="InterPro" id="IPR036779">
    <property type="entry name" value="LysM_dom_sf"/>
</dbReference>
<dbReference type="Pfam" id="PF01476">
    <property type="entry name" value="LysM"/>
    <property type="match status" value="2"/>
</dbReference>
<dbReference type="Gene3D" id="3.10.350.10">
    <property type="entry name" value="LysM domain"/>
    <property type="match status" value="2"/>
</dbReference>
<evidence type="ECO:0000256" key="3">
    <source>
        <dbReference type="SAM" id="SignalP"/>
    </source>
</evidence>
<dbReference type="RefSeq" id="WP_091484680.1">
    <property type="nucleotide sequence ID" value="NZ_FOTR01000009.1"/>
</dbReference>
<dbReference type="OrthoDB" id="9798935at2"/>
<gene>
    <name evidence="5" type="ORF">SAMN04487943_109155</name>
</gene>
<dbReference type="Gene3D" id="2.40.40.10">
    <property type="entry name" value="RlpA-like domain"/>
    <property type="match status" value="1"/>
</dbReference>
<protein>
    <submittedName>
        <fullName evidence="5">3D (Asp-Asp-Asp) domain-containing protein</fullName>
    </submittedName>
</protein>
<dbReference type="GO" id="GO:0009254">
    <property type="term" value="P:peptidoglycan turnover"/>
    <property type="evidence" value="ECO:0007669"/>
    <property type="project" value="InterPro"/>
</dbReference>
<dbReference type="GO" id="GO:0019867">
    <property type="term" value="C:outer membrane"/>
    <property type="evidence" value="ECO:0007669"/>
    <property type="project" value="InterPro"/>
</dbReference>
<feature type="signal peptide" evidence="3">
    <location>
        <begin position="1"/>
        <end position="23"/>
    </location>
</feature>
<dbReference type="STRING" id="334253.SAMN04487943_109155"/>
<proteinExistence type="predicted"/>
<dbReference type="GO" id="GO:0004553">
    <property type="term" value="F:hydrolase activity, hydrolyzing O-glycosyl compounds"/>
    <property type="evidence" value="ECO:0007669"/>
    <property type="project" value="InterPro"/>
</dbReference>
<dbReference type="InterPro" id="IPR010611">
    <property type="entry name" value="3D_dom"/>
</dbReference>
<dbReference type="InterPro" id="IPR051933">
    <property type="entry name" value="Resuscitation_pf_RpfB"/>
</dbReference>
<evidence type="ECO:0000256" key="2">
    <source>
        <dbReference type="SAM" id="MobiDB-lite"/>
    </source>
</evidence>
<dbReference type="AlphaFoldDB" id="A0A1I4NUJ2"/>
<keyword evidence="6" id="KW-1185">Reference proteome</keyword>
<dbReference type="PANTHER" id="PTHR39160:SF6">
    <property type="entry name" value="CELL WALL-BINDING PROTEIN YOCH"/>
    <property type="match status" value="1"/>
</dbReference>
<dbReference type="SUPFAM" id="SSF54106">
    <property type="entry name" value="LysM domain"/>
    <property type="match status" value="2"/>
</dbReference>
<keyword evidence="1 3" id="KW-0732">Signal</keyword>
<evidence type="ECO:0000256" key="1">
    <source>
        <dbReference type="ARBA" id="ARBA00022729"/>
    </source>
</evidence>
<name>A0A1I4NUJ2_9BACI</name>
<dbReference type="SUPFAM" id="SSF50685">
    <property type="entry name" value="Barwin-like endoglucanases"/>
    <property type="match status" value="1"/>
</dbReference>
<dbReference type="SMART" id="SM00257">
    <property type="entry name" value="LysM"/>
    <property type="match status" value="2"/>
</dbReference>
<reference evidence="6" key="1">
    <citation type="submission" date="2016-10" db="EMBL/GenBank/DDBJ databases">
        <authorList>
            <person name="Varghese N."/>
            <person name="Submissions S."/>
        </authorList>
    </citation>
    <scope>NUCLEOTIDE SEQUENCE [LARGE SCALE GENOMIC DNA]</scope>
    <source>
        <strain evidence="6">CGMCC 1.4250</strain>
    </source>
</reference>
<feature type="compositionally biased region" description="Low complexity" evidence="2">
    <location>
        <begin position="170"/>
        <end position="186"/>
    </location>
</feature>
<accession>A0A1I4NUJ2</accession>